<dbReference type="CDD" id="cd00290">
    <property type="entry name" value="cytochrome_b_C"/>
    <property type="match status" value="1"/>
</dbReference>
<feature type="binding site" description="axial binding residue" evidence="18">
    <location>
        <position position="84"/>
    </location>
    <ligand>
        <name>heme b</name>
        <dbReference type="ChEBI" id="CHEBI:60344"/>
        <label>b562</label>
    </ligand>
    <ligandPart>
        <name>Fe</name>
        <dbReference type="ChEBI" id="CHEBI:18248"/>
    </ligandPart>
</feature>
<keyword evidence="14 19" id="KW-0496">Mitochondrion</keyword>
<dbReference type="CDD" id="cd00284">
    <property type="entry name" value="Cytochrome_b_N"/>
    <property type="match status" value="1"/>
</dbReference>
<comment type="cofactor">
    <cofactor evidence="19">
        <name>heme b</name>
        <dbReference type="ChEBI" id="CHEBI:60344"/>
    </cofactor>
    <text evidence="19">Binds 2 heme groups non-covalently.</text>
</comment>
<dbReference type="Pfam" id="PF00033">
    <property type="entry name" value="Cytochrome_B"/>
    <property type="match status" value="1"/>
</dbReference>
<dbReference type="PROSITE" id="PS51002">
    <property type="entry name" value="CYTB_NTER"/>
    <property type="match status" value="1"/>
</dbReference>
<dbReference type="PANTHER" id="PTHR19271">
    <property type="entry name" value="CYTOCHROME B"/>
    <property type="match status" value="1"/>
</dbReference>
<evidence type="ECO:0000259" key="21">
    <source>
        <dbReference type="PROSITE" id="PS51003"/>
    </source>
</evidence>
<evidence type="ECO:0000256" key="16">
    <source>
        <dbReference type="ARBA" id="ARBA00061233"/>
    </source>
</evidence>
<feature type="transmembrane region" description="Helical" evidence="19">
    <location>
        <begin position="141"/>
        <end position="159"/>
    </location>
</feature>
<evidence type="ECO:0000256" key="7">
    <source>
        <dbReference type="ARBA" id="ARBA00022692"/>
    </source>
</evidence>
<proteinExistence type="inferred from homology"/>
<evidence type="ECO:0000259" key="20">
    <source>
        <dbReference type="PROSITE" id="PS51002"/>
    </source>
</evidence>
<evidence type="ECO:0000256" key="13">
    <source>
        <dbReference type="ARBA" id="ARBA00023075"/>
    </source>
</evidence>
<dbReference type="InterPro" id="IPR005798">
    <property type="entry name" value="Cyt_b/b6_C"/>
</dbReference>
<feature type="domain" description="Cytochrome b/b6 C-terminal region profile" evidence="21">
    <location>
        <begin position="211"/>
        <end position="380"/>
    </location>
</feature>
<evidence type="ECO:0000256" key="5">
    <source>
        <dbReference type="ARBA" id="ARBA00022617"/>
    </source>
</evidence>
<feature type="binding site" description="axial binding residue" evidence="18">
    <location>
        <position position="197"/>
    </location>
    <ligand>
        <name>heme b</name>
        <dbReference type="ChEBI" id="CHEBI:60344"/>
        <label>b566</label>
    </ligand>
    <ligandPart>
        <name>Fe</name>
        <dbReference type="ChEBI" id="CHEBI:18248"/>
    </ligandPart>
</feature>
<dbReference type="GO" id="GO:0046872">
    <property type="term" value="F:metal ion binding"/>
    <property type="evidence" value="ECO:0007669"/>
    <property type="project" value="UniProtKB-UniRule"/>
</dbReference>
<feature type="transmembrane region" description="Helical" evidence="19">
    <location>
        <begin position="79"/>
        <end position="99"/>
    </location>
</feature>
<evidence type="ECO:0000256" key="2">
    <source>
        <dbReference type="ARBA" id="ARBA00004448"/>
    </source>
</evidence>
<evidence type="ECO:0000313" key="22">
    <source>
        <dbReference type="EMBL" id="AIU45082.1"/>
    </source>
</evidence>
<dbReference type="Pfam" id="PF00032">
    <property type="entry name" value="Cytochrom_B_C"/>
    <property type="match status" value="1"/>
</dbReference>
<protein>
    <recommendedName>
        <fullName evidence="3 19">Cytochrome b</fullName>
    </recommendedName>
</protein>
<keyword evidence="5 18" id="KW-0349">Heme</keyword>
<feature type="transmembrane region" description="Helical" evidence="19">
    <location>
        <begin position="230"/>
        <end position="251"/>
    </location>
</feature>
<feature type="transmembrane region" description="Helical" evidence="19">
    <location>
        <begin position="31"/>
        <end position="58"/>
    </location>
</feature>
<evidence type="ECO:0000256" key="15">
    <source>
        <dbReference type="ARBA" id="ARBA00023136"/>
    </source>
</evidence>
<dbReference type="InterPro" id="IPR027387">
    <property type="entry name" value="Cytb/b6-like_sf"/>
</dbReference>
<dbReference type="PIRSF" id="PIRSF038885">
    <property type="entry name" value="COB"/>
    <property type="match status" value="1"/>
</dbReference>
<evidence type="ECO:0000256" key="11">
    <source>
        <dbReference type="ARBA" id="ARBA00022989"/>
    </source>
</evidence>
<keyword evidence="11 19" id="KW-1133">Transmembrane helix</keyword>
<dbReference type="GO" id="GO:0005743">
    <property type="term" value="C:mitochondrial inner membrane"/>
    <property type="evidence" value="ECO:0007669"/>
    <property type="project" value="UniProtKB-SubCell"/>
</dbReference>
<dbReference type="InterPro" id="IPR048259">
    <property type="entry name" value="Cytochrome_b_N_euk/bac"/>
</dbReference>
<evidence type="ECO:0000256" key="19">
    <source>
        <dbReference type="RuleBase" id="RU362117"/>
    </source>
</evidence>
<dbReference type="SUPFAM" id="SSF81342">
    <property type="entry name" value="Transmembrane di-heme cytochromes"/>
    <property type="match status" value="1"/>
</dbReference>
<evidence type="ECO:0000256" key="6">
    <source>
        <dbReference type="ARBA" id="ARBA00022660"/>
    </source>
</evidence>
<dbReference type="PANTHER" id="PTHR19271:SF16">
    <property type="entry name" value="CYTOCHROME B"/>
    <property type="match status" value="1"/>
</dbReference>
<dbReference type="SUPFAM" id="SSF81648">
    <property type="entry name" value="a domain/subunit of cytochrome bc1 complex (Ubiquinol-cytochrome c reductase)"/>
    <property type="match status" value="1"/>
</dbReference>
<accession>A0A097PCH2</accession>
<feature type="domain" description="Cytochrome b/b6 N-terminal region profile" evidence="20">
    <location>
        <begin position="1"/>
        <end position="210"/>
    </location>
</feature>
<evidence type="ECO:0000256" key="9">
    <source>
        <dbReference type="ARBA" id="ARBA00022792"/>
    </source>
</evidence>
<feature type="binding site" evidence="17">
    <location>
        <position position="202"/>
    </location>
    <ligand>
        <name>a ubiquinone</name>
        <dbReference type="ChEBI" id="CHEBI:16389"/>
    </ligand>
</feature>
<dbReference type="InterPro" id="IPR030689">
    <property type="entry name" value="Cytochrome_b"/>
</dbReference>
<dbReference type="GO" id="GO:0006122">
    <property type="term" value="P:mitochondrial electron transport, ubiquinol to cytochrome c"/>
    <property type="evidence" value="ECO:0007669"/>
    <property type="project" value="TreeGrafter"/>
</dbReference>
<keyword evidence="13" id="KW-0830">Ubiquinone</keyword>
<dbReference type="AlphaFoldDB" id="A0A097PCH2"/>
<feature type="binding site" description="axial binding residue" evidence="18">
    <location>
        <position position="98"/>
    </location>
    <ligand>
        <name>heme b</name>
        <dbReference type="ChEBI" id="CHEBI:60344"/>
        <label>b566</label>
    </ligand>
    <ligandPart>
        <name>Fe</name>
        <dbReference type="ChEBI" id="CHEBI:18248"/>
    </ligandPart>
</feature>
<feature type="transmembrane region" description="Helical" evidence="19">
    <location>
        <begin position="347"/>
        <end position="373"/>
    </location>
</feature>
<keyword evidence="12 18" id="KW-0408">Iron</keyword>
<comment type="cofactor">
    <cofactor evidence="18">
        <name>heme</name>
        <dbReference type="ChEBI" id="CHEBI:30413"/>
    </cofactor>
    <text evidence="18">Binds 2 heme groups non-covalently.</text>
</comment>
<keyword evidence="15 19" id="KW-0472">Membrane</keyword>
<keyword evidence="9" id="KW-0999">Mitochondrion inner membrane</keyword>
<keyword evidence="10 19" id="KW-0249">Electron transport</keyword>
<dbReference type="Gene3D" id="1.20.810.10">
    <property type="entry name" value="Cytochrome Bc1 Complex, Chain C"/>
    <property type="match status" value="1"/>
</dbReference>
<evidence type="ECO:0000256" key="3">
    <source>
        <dbReference type="ARBA" id="ARBA00013531"/>
    </source>
</evidence>
<dbReference type="InterPro" id="IPR005797">
    <property type="entry name" value="Cyt_b/b6_N"/>
</dbReference>
<geneLocation type="mitochondrion" evidence="22"/>
<keyword evidence="6 19" id="KW-0679">Respiratory chain</keyword>
<dbReference type="InterPro" id="IPR016174">
    <property type="entry name" value="Di-haem_cyt_TM"/>
</dbReference>
<dbReference type="GO" id="GO:0045275">
    <property type="term" value="C:respiratory chain complex III"/>
    <property type="evidence" value="ECO:0007669"/>
    <property type="project" value="InterPro"/>
</dbReference>
<dbReference type="GO" id="GO:0016491">
    <property type="term" value="F:oxidoreductase activity"/>
    <property type="evidence" value="ECO:0007669"/>
    <property type="project" value="UniProtKB-UniRule"/>
</dbReference>
<dbReference type="PROSITE" id="PS51003">
    <property type="entry name" value="CYTB_CTER"/>
    <property type="match status" value="1"/>
</dbReference>
<feature type="binding site" description="axial binding residue" evidence="18">
    <location>
        <position position="183"/>
    </location>
    <ligand>
        <name>heme b</name>
        <dbReference type="ChEBI" id="CHEBI:60344"/>
        <label>b562</label>
    </ligand>
    <ligandPart>
        <name>Fe</name>
        <dbReference type="ChEBI" id="CHEBI:18248"/>
    </ligandPart>
</feature>
<dbReference type="FunFam" id="1.20.810.10:FF:000002">
    <property type="entry name" value="Cytochrome b"/>
    <property type="match status" value="1"/>
</dbReference>
<evidence type="ECO:0000256" key="1">
    <source>
        <dbReference type="ARBA" id="ARBA00002566"/>
    </source>
</evidence>
<evidence type="ECO:0000256" key="12">
    <source>
        <dbReference type="ARBA" id="ARBA00023004"/>
    </source>
</evidence>
<evidence type="ECO:0000256" key="14">
    <source>
        <dbReference type="ARBA" id="ARBA00023128"/>
    </source>
</evidence>
<feature type="transmembrane region" description="Helical" evidence="19">
    <location>
        <begin position="179"/>
        <end position="201"/>
    </location>
</feature>
<gene>
    <name evidence="22" type="primary">CYTB</name>
</gene>
<name>A0A097PCH2_9FRIN</name>
<dbReference type="GO" id="GO:0008121">
    <property type="term" value="F:quinol-cytochrome-c reductase activity"/>
    <property type="evidence" value="ECO:0007669"/>
    <property type="project" value="InterPro"/>
</dbReference>
<feature type="transmembrane region" description="Helical" evidence="19">
    <location>
        <begin position="320"/>
        <end position="341"/>
    </location>
</feature>
<comment type="subcellular location">
    <subcellularLocation>
        <location evidence="2">Mitochondrion inner membrane</location>
        <topology evidence="2">Multi-pass membrane protein</topology>
    </subcellularLocation>
</comment>
<comment type="function">
    <text evidence="1 19">Component of the ubiquinol-cytochrome c reductase complex (complex III or cytochrome b-c1 complex) that is part of the mitochondrial respiratory chain. The b-c1 complex mediates electron transfer from ubiquinol to cytochrome c. Contributes to the generation of a proton gradient across the mitochondrial membrane that is then used for ATP synthesis.</text>
</comment>
<evidence type="ECO:0000256" key="10">
    <source>
        <dbReference type="ARBA" id="ARBA00022982"/>
    </source>
</evidence>
<keyword evidence="4 19" id="KW-0813">Transport</keyword>
<organism evidence="22">
    <name type="scientific">Chloris sinica</name>
    <name type="common">oriental greenfinch</name>
    <dbReference type="NCBI Taxonomy" id="1897774"/>
    <lineage>
        <taxon>Eukaryota</taxon>
        <taxon>Metazoa</taxon>
        <taxon>Chordata</taxon>
        <taxon>Craniata</taxon>
        <taxon>Vertebrata</taxon>
        <taxon>Euteleostomi</taxon>
        <taxon>Archelosauria</taxon>
        <taxon>Archosauria</taxon>
        <taxon>Dinosauria</taxon>
        <taxon>Saurischia</taxon>
        <taxon>Theropoda</taxon>
        <taxon>Coelurosauria</taxon>
        <taxon>Aves</taxon>
        <taxon>Neognathae</taxon>
        <taxon>Neoaves</taxon>
        <taxon>Telluraves</taxon>
        <taxon>Australaves</taxon>
        <taxon>Passeriformes</taxon>
        <taxon>Passeroidea</taxon>
        <taxon>Fringillidae</taxon>
        <taxon>Carduelinae</taxon>
        <taxon>Chloris</taxon>
    </lineage>
</organism>
<feature type="transmembrane region" description="Helical" evidence="19">
    <location>
        <begin position="114"/>
        <end position="134"/>
    </location>
</feature>
<dbReference type="EMBL" id="KM078783">
    <property type="protein sequence ID" value="AIU45082.1"/>
    <property type="molecule type" value="Genomic_DNA"/>
</dbReference>
<reference evidence="22" key="2">
    <citation type="submission" date="2014-07" db="EMBL/GenBank/DDBJ databases">
        <authorList>
            <person name="Lerner H.R.L."/>
            <person name="Meyer M."/>
            <person name="James H.F."/>
            <person name="Hofreiter M."/>
            <person name="Fleischer R.C."/>
        </authorList>
    </citation>
    <scope>NUCLEOTIDE SEQUENCE</scope>
</reference>
<evidence type="ECO:0000256" key="18">
    <source>
        <dbReference type="PIRSR" id="PIRSR038885-2"/>
    </source>
</evidence>
<sequence>MALNLRKNHQILKVINNALIDLPTPPNISTWWNFGSLLGICLITQIVTGLLLATHYTADTNLAFSSVAHMCRDVQFGWLIRNLHANGASFFFICIYLHIGRGIYYGSYLNKKTWNIGVILLLTLMATAFVGYVLPWGQMSFWGATVITNLFSAIPYIGQTLVEWAWGGFSVDNPTLTRFFALHFLLPFVIVGLTLVHLTFLHETGSNNPTGVPSDCDKIPFHPYYTVKDILGFALMISLLVSLALFSPNLLGDPENFTPANPLVTPPHIKPEWYFLFAYAILRSIPNKLGGVLALAASILVLFLMPLLHTSKLRSMTFRPISQILFWALVANVLILTWVGSQPVEHPFIIIGQLASLSYFTIILVLFPIAAVLENKLLKL</sequence>
<evidence type="ECO:0000256" key="8">
    <source>
        <dbReference type="ARBA" id="ARBA00022723"/>
    </source>
</evidence>
<keyword evidence="8 18" id="KW-0479">Metal-binding</keyword>
<dbReference type="InterPro" id="IPR036150">
    <property type="entry name" value="Cyt_b/b6_C_sf"/>
</dbReference>
<dbReference type="InterPro" id="IPR048260">
    <property type="entry name" value="Cytochrome_b_C_euk/bac"/>
</dbReference>
<keyword evidence="7 19" id="KW-0812">Transmembrane</keyword>
<comment type="similarity">
    <text evidence="16 19">Belongs to the cytochrome b family.</text>
</comment>
<evidence type="ECO:0000256" key="17">
    <source>
        <dbReference type="PIRSR" id="PIRSR038885-1"/>
    </source>
</evidence>
<reference evidence="22" key="1">
    <citation type="journal article" date="2011" name="Curr. Biol.">
        <title>Multilocus resolution of phylogeny and timescale in the extant adaptive radiation of Hawaiian honeycreepers.</title>
        <authorList>
            <person name="Lerner H.R."/>
            <person name="Meyer M."/>
            <person name="James H.F."/>
            <person name="Hofreiter M."/>
            <person name="Fleischer R.C."/>
        </authorList>
    </citation>
    <scope>NUCLEOTIDE SEQUENCE</scope>
</reference>
<evidence type="ECO:0000256" key="4">
    <source>
        <dbReference type="ARBA" id="ARBA00022448"/>
    </source>
</evidence>
<feature type="transmembrane region" description="Helical" evidence="19">
    <location>
        <begin position="289"/>
        <end position="308"/>
    </location>
</feature>